<keyword evidence="2" id="KW-0547">Nucleotide-binding</keyword>
<gene>
    <name evidence="2" type="ORF">C4F49_14150</name>
</gene>
<dbReference type="GO" id="GO:0005524">
    <property type="term" value="F:ATP binding"/>
    <property type="evidence" value="ECO:0007669"/>
    <property type="project" value="UniProtKB-KW"/>
</dbReference>
<dbReference type="Proteomes" id="UP000616201">
    <property type="component" value="Unassembled WGS sequence"/>
</dbReference>
<sequence length="259" mass="30025">MWEPIEENFKLRTNYHKKRMPITYLKMKKIVISGTYCTGKTTLSLALSLATGVPVTHALTMREILPNLFPGKTLRACSYAELLCLGMRRFAERIHAEAKFTDGFISDGCTLQEWLYGSTRLYTGAYPDEYPWQMKLKQLLHYRQYRNFVVQLHQFEGMAKAYATSHYDTFFHLPVEFDFVADGHRPTSERFRQLSEIRLLTAYKEMGLHPEIISGNPLARLEKILNHLNVSPIIDLEEAIDRAAKIRKAQFDAIKLEQS</sequence>
<dbReference type="InterPro" id="IPR027417">
    <property type="entry name" value="P-loop_NTPase"/>
</dbReference>
<comment type="caution">
    <text evidence="2">The sequence shown here is derived from an EMBL/GenBank/DDBJ whole genome shotgun (WGS) entry which is preliminary data.</text>
</comment>
<dbReference type="AlphaFoldDB" id="A0A928YT44"/>
<dbReference type="Pfam" id="PF13521">
    <property type="entry name" value="AAA_28"/>
    <property type="match status" value="1"/>
</dbReference>
<proteinExistence type="predicted"/>
<evidence type="ECO:0000313" key="2">
    <source>
        <dbReference type="EMBL" id="MBE8714823.1"/>
    </source>
</evidence>
<reference evidence="2" key="1">
    <citation type="submission" date="2018-02" db="EMBL/GenBank/DDBJ databases">
        <authorList>
            <person name="Vasarhelyi B.M."/>
            <person name="Deshmukh S."/>
            <person name="Balint B."/>
            <person name="Kukolya J."/>
        </authorList>
    </citation>
    <scope>NUCLEOTIDE SEQUENCE</scope>
    <source>
        <strain evidence="2">KB22</strain>
    </source>
</reference>
<dbReference type="SUPFAM" id="SSF52540">
    <property type="entry name" value="P-loop containing nucleoside triphosphate hydrolases"/>
    <property type="match status" value="1"/>
</dbReference>
<keyword evidence="3" id="KW-1185">Reference proteome</keyword>
<organism evidence="2 3">
    <name type="scientific">Sphingobacterium hungaricum</name>
    <dbReference type="NCBI Taxonomy" id="2082723"/>
    <lineage>
        <taxon>Bacteria</taxon>
        <taxon>Pseudomonadati</taxon>
        <taxon>Bacteroidota</taxon>
        <taxon>Sphingobacteriia</taxon>
        <taxon>Sphingobacteriales</taxon>
        <taxon>Sphingobacteriaceae</taxon>
        <taxon>Sphingobacterium</taxon>
    </lineage>
</organism>
<dbReference type="InterPro" id="IPR038727">
    <property type="entry name" value="NadR/Ttd14_AAA_dom"/>
</dbReference>
<keyword evidence="2" id="KW-0067">ATP-binding</keyword>
<evidence type="ECO:0000313" key="3">
    <source>
        <dbReference type="Proteomes" id="UP000616201"/>
    </source>
</evidence>
<evidence type="ECO:0000259" key="1">
    <source>
        <dbReference type="Pfam" id="PF13521"/>
    </source>
</evidence>
<dbReference type="Gene3D" id="3.40.50.300">
    <property type="entry name" value="P-loop containing nucleotide triphosphate hydrolases"/>
    <property type="match status" value="1"/>
</dbReference>
<feature type="domain" description="NadR/Ttd14 AAA" evidence="1">
    <location>
        <begin position="29"/>
        <end position="216"/>
    </location>
</feature>
<accession>A0A928YT44</accession>
<protein>
    <submittedName>
        <fullName evidence="2">ATP-binding protein</fullName>
    </submittedName>
</protein>
<name>A0A928YT44_9SPHI</name>
<dbReference type="EMBL" id="PRDK01000008">
    <property type="protein sequence ID" value="MBE8714823.1"/>
    <property type="molecule type" value="Genomic_DNA"/>
</dbReference>